<dbReference type="EMBL" id="KI669502">
    <property type="protein sequence ID" value="OCF34010.1"/>
    <property type="molecule type" value="Genomic_DNA"/>
</dbReference>
<sequence>MTLQRQAQLPSAPPPPSLYPKLLPHLISQLSTDQVASPTALPLLRTVLHVLASINLSSNPISTSDIEHARSTIPLQALLDISSAQPASLKVPVLLDATIAYPFHQSTINDVLSRCFDSNPDSIEIFRIDVIPSLVKRLKSSRVNDITAASKIFLGVIRAHDELLALALEDSEDLFKALSKGYETLKQAKEDRARLCSKSDILMICEELIGRVGHGASEEAMVRFMGDKSGSGDLLGKGNLRDDWESLFGSAASRLSEDVKSVLVEQRTQQARQDPRVKSLLQLFPLLPPHLLFTALSHPSFASLPSGSKATPSEQAAPLLDVILNRGDGLPDDLVELRTAIQESVTDDIAPAAPEQAANGTRVERRNIWNEEELDVGRLRIKDDESSLPTLSTTIPDHLRASIMRLVESQAIEEVERRRALREANLLEEDDEDNYEETDGVLTKVTVGGGDDEDSEELSEADGIKISREVSSAGQSRGPSDRQRLDLLRTTYVRNPKVFERDGPTRRSNDRKKLREATGWDDGQIEGWRIMLERDPHKDDILAAHQEKMARSARERSPPRNGEGNAQSEGSSRDGGGGGGRGGEGGGGRGRGGRGGGGGGRGGNGGGGGRGGGSGGGRGRDNKSSRGHQNAARTRGHDKKMGRMGAI</sequence>
<accession>A0A1B9GSF9</accession>
<gene>
    <name evidence="2" type="ORF">I316_04356</name>
</gene>
<protein>
    <recommendedName>
        <fullName evidence="4">CUE domain-containing protein</fullName>
    </recommendedName>
</protein>
<reference evidence="3" key="2">
    <citation type="submission" date="2013-12" db="EMBL/GenBank/DDBJ databases">
        <title>Evolution of pathogenesis and genome organization in the Tremellales.</title>
        <authorList>
            <person name="Cuomo C."/>
            <person name="Litvintseva A."/>
            <person name="Heitman J."/>
            <person name="Chen Y."/>
            <person name="Sun S."/>
            <person name="Springer D."/>
            <person name="Dromer F."/>
            <person name="Young S."/>
            <person name="Zeng Q."/>
            <person name="Chapman S."/>
            <person name="Gujja S."/>
            <person name="Saif S."/>
            <person name="Birren B."/>
        </authorList>
    </citation>
    <scope>NUCLEOTIDE SEQUENCE [LARGE SCALE GENOMIC DNA]</scope>
    <source>
        <strain evidence="3">BCC8398</strain>
    </source>
</reference>
<dbReference type="AlphaFoldDB" id="A0A1B9GSF9"/>
<feature type="compositionally biased region" description="Basic and acidic residues" evidence="1">
    <location>
        <begin position="497"/>
        <end position="518"/>
    </location>
</feature>
<dbReference type="STRING" id="1296120.A0A1B9GSF9"/>
<organism evidence="2 3">
    <name type="scientific">Kwoniella heveanensis BCC8398</name>
    <dbReference type="NCBI Taxonomy" id="1296120"/>
    <lineage>
        <taxon>Eukaryota</taxon>
        <taxon>Fungi</taxon>
        <taxon>Dikarya</taxon>
        <taxon>Basidiomycota</taxon>
        <taxon>Agaricomycotina</taxon>
        <taxon>Tremellomycetes</taxon>
        <taxon>Tremellales</taxon>
        <taxon>Cryptococcaceae</taxon>
        <taxon>Kwoniella</taxon>
    </lineage>
</organism>
<feature type="compositionally biased region" description="Gly residues" evidence="1">
    <location>
        <begin position="573"/>
        <end position="617"/>
    </location>
</feature>
<feature type="compositionally biased region" description="Polar residues" evidence="1">
    <location>
        <begin position="469"/>
        <end position="478"/>
    </location>
</feature>
<dbReference type="Proteomes" id="UP000092666">
    <property type="component" value="Unassembled WGS sequence"/>
</dbReference>
<feature type="region of interest" description="Disordered" evidence="1">
    <location>
        <begin position="547"/>
        <end position="647"/>
    </location>
</feature>
<dbReference type="GO" id="GO:0043130">
    <property type="term" value="F:ubiquitin binding"/>
    <property type="evidence" value="ECO:0007669"/>
    <property type="project" value="TreeGrafter"/>
</dbReference>
<dbReference type="InterPro" id="IPR052586">
    <property type="entry name" value="ASCC2"/>
</dbReference>
<feature type="compositionally biased region" description="Acidic residues" evidence="1">
    <location>
        <begin position="428"/>
        <end position="439"/>
    </location>
</feature>
<evidence type="ECO:0000256" key="1">
    <source>
        <dbReference type="SAM" id="MobiDB-lite"/>
    </source>
</evidence>
<proteinExistence type="predicted"/>
<feature type="compositionally biased region" description="Basic and acidic residues" evidence="1">
    <location>
        <begin position="547"/>
        <end position="558"/>
    </location>
</feature>
<feature type="compositionally biased region" description="Basic residues" evidence="1">
    <location>
        <begin position="634"/>
        <end position="647"/>
    </location>
</feature>
<dbReference type="PANTHER" id="PTHR21494">
    <property type="entry name" value="ACTIVATING SIGNAL COINTEGRATOR 1 COMPLEX SUBUNIT 2 ASC-1 COMPLEX SUBUNIT P100"/>
    <property type="match status" value="1"/>
</dbReference>
<evidence type="ECO:0000313" key="2">
    <source>
        <dbReference type="EMBL" id="OCF34010.1"/>
    </source>
</evidence>
<dbReference type="PANTHER" id="PTHR21494:SF0">
    <property type="entry name" value="ACTIVATING SIGNAL COINTEGRATOR 1 COMPLEX SUBUNIT 2"/>
    <property type="match status" value="1"/>
</dbReference>
<dbReference type="OrthoDB" id="5577209at2759"/>
<reference evidence="2 3" key="1">
    <citation type="submission" date="2013-07" db="EMBL/GenBank/DDBJ databases">
        <title>The Genome Sequence of Cryptococcus heveanensis BCC8398.</title>
        <authorList>
            <consortium name="The Broad Institute Genome Sequencing Platform"/>
            <person name="Cuomo C."/>
            <person name="Litvintseva A."/>
            <person name="Chen Y."/>
            <person name="Heitman J."/>
            <person name="Sun S."/>
            <person name="Springer D."/>
            <person name="Dromer F."/>
            <person name="Young S.K."/>
            <person name="Zeng Q."/>
            <person name="Gargeya S."/>
            <person name="Fitzgerald M."/>
            <person name="Abouelleil A."/>
            <person name="Alvarado L."/>
            <person name="Berlin A.M."/>
            <person name="Chapman S.B."/>
            <person name="Dewar J."/>
            <person name="Goldberg J."/>
            <person name="Griggs A."/>
            <person name="Gujja S."/>
            <person name="Hansen M."/>
            <person name="Howarth C."/>
            <person name="Imamovic A."/>
            <person name="Larimer J."/>
            <person name="McCowan C."/>
            <person name="Murphy C."/>
            <person name="Pearson M."/>
            <person name="Priest M."/>
            <person name="Roberts A."/>
            <person name="Saif S."/>
            <person name="Shea T."/>
            <person name="Sykes S."/>
            <person name="Wortman J."/>
            <person name="Nusbaum C."/>
            <person name="Birren B."/>
        </authorList>
    </citation>
    <scope>NUCLEOTIDE SEQUENCE [LARGE SCALE GENOMIC DNA]</scope>
    <source>
        <strain evidence="2 3">BCC8398</strain>
    </source>
</reference>
<feature type="compositionally biased region" description="Acidic residues" evidence="1">
    <location>
        <begin position="450"/>
        <end position="460"/>
    </location>
</feature>
<keyword evidence="3" id="KW-1185">Reference proteome</keyword>
<name>A0A1B9GSF9_9TREE</name>
<feature type="region of interest" description="Disordered" evidence="1">
    <location>
        <begin position="428"/>
        <end position="518"/>
    </location>
</feature>
<evidence type="ECO:0008006" key="4">
    <source>
        <dbReference type="Google" id="ProtNLM"/>
    </source>
</evidence>
<evidence type="ECO:0000313" key="3">
    <source>
        <dbReference type="Proteomes" id="UP000092666"/>
    </source>
</evidence>